<keyword evidence="20" id="KW-1185">Reference proteome</keyword>
<dbReference type="Pfam" id="PF21999">
    <property type="entry name" value="IMS_HHH_1"/>
    <property type="match status" value="1"/>
</dbReference>
<dbReference type="SMART" id="SM00292">
    <property type="entry name" value="BRCT"/>
    <property type="match status" value="1"/>
</dbReference>
<dbReference type="GO" id="GO:0006281">
    <property type="term" value="P:DNA repair"/>
    <property type="evidence" value="ECO:0007669"/>
    <property type="project" value="UniProtKB-KW"/>
</dbReference>
<dbReference type="PIRSF" id="PIRSF036573">
    <property type="entry name" value="REV1"/>
    <property type="match status" value="1"/>
</dbReference>
<comment type="subcellular location">
    <subcellularLocation>
        <location evidence="1 14">Nucleus</location>
    </subcellularLocation>
</comment>
<dbReference type="GO" id="GO:0003887">
    <property type="term" value="F:DNA-directed DNA polymerase activity"/>
    <property type="evidence" value="ECO:0007669"/>
    <property type="project" value="InterPro"/>
</dbReference>
<evidence type="ECO:0000256" key="5">
    <source>
        <dbReference type="ARBA" id="ARBA00022679"/>
    </source>
</evidence>
<evidence type="ECO:0000256" key="2">
    <source>
        <dbReference type="ARBA" id="ARBA00010945"/>
    </source>
</evidence>
<feature type="compositionally biased region" description="Basic and acidic residues" evidence="16">
    <location>
        <begin position="39"/>
        <end position="48"/>
    </location>
</feature>
<feature type="compositionally biased region" description="Basic residues" evidence="16">
    <location>
        <begin position="915"/>
        <end position="925"/>
    </location>
</feature>
<comment type="cofactor">
    <cofactor evidence="15">
        <name>Mg(2+)</name>
        <dbReference type="ChEBI" id="CHEBI:18420"/>
    </cofactor>
    <text evidence="15">Binds 2 magnesium ions.</text>
</comment>
<dbReference type="GO" id="GO:0070987">
    <property type="term" value="P:error-free translesion synthesis"/>
    <property type="evidence" value="ECO:0007669"/>
    <property type="project" value="UniProtKB-ARBA"/>
</dbReference>
<evidence type="ECO:0000256" key="1">
    <source>
        <dbReference type="ARBA" id="ARBA00004123"/>
    </source>
</evidence>
<keyword evidence="12 14" id="KW-0539">Nucleus</keyword>
<dbReference type="Gene3D" id="1.10.150.20">
    <property type="entry name" value="5' to 3' exonuclease, C-terminal subdomain"/>
    <property type="match status" value="1"/>
</dbReference>
<evidence type="ECO:0000256" key="6">
    <source>
        <dbReference type="ARBA" id="ARBA00022695"/>
    </source>
</evidence>
<dbReference type="eggNOG" id="KOG2093">
    <property type="taxonomic scope" value="Eukaryota"/>
</dbReference>
<dbReference type="Pfam" id="PF11799">
    <property type="entry name" value="IMS_C"/>
    <property type="match status" value="1"/>
</dbReference>
<feature type="region of interest" description="Disordered" evidence="16">
    <location>
        <begin position="264"/>
        <end position="306"/>
    </location>
</feature>
<dbReference type="InterPro" id="IPR001126">
    <property type="entry name" value="UmuC"/>
</dbReference>
<evidence type="ECO:0000256" key="9">
    <source>
        <dbReference type="ARBA" id="ARBA00022842"/>
    </source>
</evidence>
<dbReference type="Gene3D" id="3.40.1170.60">
    <property type="match status" value="1"/>
</dbReference>
<dbReference type="GO" id="GO:0042276">
    <property type="term" value="P:error-prone translesion synthesis"/>
    <property type="evidence" value="ECO:0007669"/>
    <property type="project" value="InterPro"/>
</dbReference>
<feature type="compositionally biased region" description="Acidic residues" evidence="16">
    <location>
        <begin position="267"/>
        <end position="284"/>
    </location>
</feature>
<keyword evidence="7 15" id="KW-0479">Metal-binding</keyword>
<name>K0KZM4_WICCF</name>
<dbReference type="InterPro" id="IPR036420">
    <property type="entry name" value="BRCT_dom_sf"/>
</dbReference>
<dbReference type="InterPro" id="IPR025527">
    <property type="entry name" value="HUWE1/Rev1_UBM"/>
</dbReference>
<protein>
    <recommendedName>
        <fullName evidence="3 14">DNA repair protein REV1</fullName>
        <ecNumber evidence="14">2.7.7.-</ecNumber>
    </recommendedName>
</protein>
<evidence type="ECO:0000256" key="3">
    <source>
        <dbReference type="ARBA" id="ARBA00020399"/>
    </source>
</evidence>
<dbReference type="Gene3D" id="6.10.250.1490">
    <property type="match status" value="1"/>
</dbReference>
<dbReference type="SUPFAM" id="SSF52113">
    <property type="entry name" value="BRCT domain"/>
    <property type="match status" value="1"/>
</dbReference>
<keyword evidence="9 15" id="KW-0460">Magnesium</keyword>
<dbReference type="GO" id="GO:0046872">
    <property type="term" value="F:metal ion binding"/>
    <property type="evidence" value="ECO:0007669"/>
    <property type="project" value="UniProtKB-KW"/>
</dbReference>
<evidence type="ECO:0000313" key="20">
    <source>
        <dbReference type="Proteomes" id="UP000009328"/>
    </source>
</evidence>
<keyword evidence="11 14" id="KW-0234">DNA repair</keyword>
<dbReference type="EC" id="2.7.7.-" evidence="14"/>
<evidence type="ECO:0000259" key="18">
    <source>
        <dbReference type="PROSITE" id="PS50173"/>
    </source>
</evidence>
<dbReference type="CDD" id="cd01701">
    <property type="entry name" value="PolY_Rev1"/>
    <property type="match status" value="1"/>
</dbReference>
<dbReference type="Pfam" id="PF16589">
    <property type="entry name" value="BRCT_2"/>
    <property type="match status" value="1"/>
</dbReference>
<dbReference type="Pfam" id="PF14377">
    <property type="entry name" value="UBM"/>
    <property type="match status" value="2"/>
</dbReference>
<sequence>MAHLRSQDDDFDVSQVSNQSFLTSLDDNELIDFINKLSQKRDKDKDQGKGQGQGQAGKEGEDILNDDILLNSLDDDLGIDINQNNNHIDILPSSPKLSEDHSLQLAQQQPEIIPVDGPLVYEQEPAFGDYGTYMAAKSKAQQEEDDQYLTWDHQRRVEQGLSPELPKIFEGCIIHVNGHTRPGIQTLHKLIIQYGGKFIHHLSSKGSATHIIATRLTPRKEIEFRNYKVVRPEWIINSIERGKKLKWSDFSVIKVDYGQKRLPFEEQAQEEKEEVDDDDEDKDEDENKHYKEDSEGEIEDSEVFPLTQKEDEPIVNDIMADEVIDAKHPDFLKVFFTKSRLHHLSTWKADLKAEFSSVALEQAKEQKRKSQYHKQNQSKIIMHVDFDCFFATASAISHPEIDFDNTPVCVSHGGQKANSSADIASCNYVCRKFGVKNGMWVRSAKKLCPNLICLDYDFPTYEKISKQFYNILVDFKPDCIFPVSVDEALLDVSSLIDQDDMINSVEKLCSSLRSRVLEETKCSVSTGCSHNVLLAKLALRHAKPKGQFYLHDDIPNFLQKINVRDLPGTGYSIENKLIQEVYKDHDDFENIKVTVGDLLNIDKAKLMNIFGVKTGAKLYDYARGLDNTSIDISKNPQEFMRKSVSIDVNWGIRFDTIEQVDNFLFNLGKEMADRLQNINMCALQMTLKILKRSPDAPIDPPKYLGCGKCDMFSKSSKLGVPTDDFRVFGTEARSLFRNIGCDPFELRGVSIATNKLVSKVQVGNQKTLPFKKVEFNFFKKQKLNDSSPITKDDSKQSNLVTESPINTIKSTQFQIPSDLDSSMLEELPSSLRNEINKQRDNSNVGVPEIPKEVDLTVFNSLPIDIQLELKEELRRRKISINPQTPQKDKKSYLQQVWPIDGSQPQFIRIISPKKSPTKKHIRKQSPIKDSLSKSPKKSPIKFEKYDESVLNELPTSIRESIIEEWKTYEDANKTEFYRIKQQTNSTLEGKHSKDQIGTKLTNVNPELFTQLFKPLIFQKMERPNEILKLIEEWIIHTKLKGPHLRDLEIFLKYVDDLKSRNLIFALNLIESIELTFRFIEDVCDEWINIFNELKEKIGSGSYKKV</sequence>
<dbReference type="Proteomes" id="UP000009328">
    <property type="component" value="Unassembled WGS sequence"/>
</dbReference>
<dbReference type="SUPFAM" id="SSF100879">
    <property type="entry name" value="Lesion bypass DNA polymerase (Y-family), little finger domain"/>
    <property type="match status" value="1"/>
</dbReference>
<dbReference type="FunFam" id="3.30.1490.100:FF:000001">
    <property type="entry name" value="DNA repair protein REV1"/>
    <property type="match status" value="1"/>
</dbReference>
<dbReference type="FunFam" id="3.40.50.10190:FF:000011">
    <property type="entry name" value="DNA repair protein REV1"/>
    <property type="match status" value="1"/>
</dbReference>
<evidence type="ECO:0000313" key="19">
    <source>
        <dbReference type="EMBL" id="CCH46613.1"/>
    </source>
</evidence>
<evidence type="ECO:0000256" key="11">
    <source>
        <dbReference type="ARBA" id="ARBA00023204"/>
    </source>
</evidence>
<comment type="caution">
    <text evidence="19">The sequence shown here is derived from an EMBL/GenBank/DDBJ whole genome shotgun (WGS) entry which is preliminary data.</text>
</comment>
<dbReference type="Gene3D" id="3.40.50.10190">
    <property type="entry name" value="BRCT domain"/>
    <property type="match status" value="1"/>
</dbReference>
<dbReference type="InterPro" id="IPR043128">
    <property type="entry name" value="Rev_trsase/Diguanyl_cyclase"/>
</dbReference>
<dbReference type="InterPro" id="IPR036775">
    <property type="entry name" value="DNA_pol_Y-fam_lit_finger_sf"/>
</dbReference>
<dbReference type="GO" id="GO:0005634">
    <property type="term" value="C:nucleus"/>
    <property type="evidence" value="ECO:0007669"/>
    <property type="project" value="UniProtKB-SubCell"/>
</dbReference>
<keyword evidence="5 14" id="KW-0808">Transferase</keyword>
<dbReference type="Gene3D" id="3.30.1490.100">
    <property type="entry name" value="DNA polymerase, Y-family, little finger domain"/>
    <property type="match status" value="1"/>
</dbReference>
<dbReference type="InParanoid" id="K0KZM4"/>
<dbReference type="PANTHER" id="PTHR45990">
    <property type="entry name" value="DNA REPAIR PROTEIN REV1"/>
    <property type="match status" value="1"/>
</dbReference>
<dbReference type="InterPro" id="IPR001357">
    <property type="entry name" value="BRCT_dom"/>
</dbReference>
<evidence type="ECO:0000256" key="15">
    <source>
        <dbReference type="PIRSR" id="PIRSR036573-2"/>
    </source>
</evidence>
<evidence type="ECO:0000256" key="16">
    <source>
        <dbReference type="SAM" id="MobiDB-lite"/>
    </source>
</evidence>
<dbReference type="PANTHER" id="PTHR45990:SF1">
    <property type="entry name" value="DNA REPAIR PROTEIN REV1"/>
    <property type="match status" value="1"/>
</dbReference>
<keyword evidence="4 14" id="KW-0237">DNA synthesis</keyword>
<dbReference type="Pfam" id="PF00817">
    <property type="entry name" value="IMS"/>
    <property type="match status" value="1"/>
</dbReference>
<feature type="binding site" evidence="15">
    <location>
        <position position="487"/>
    </location>
    <ligand>
        <name>Mg(2+)</name>
        <dbReference type="ChEBI" id="CHEBI:18420"/>
        <label>1</label>
    </ligand>
</feature>
<feature type="binding site" evidence="15">
    <location>
        <position position="486"/>
    </location>
    <ligand>
        <name>Mg(2+)</name>
        <dbReference type="ChEBI" id="CHEBI:18420"/>
        <label>1</label>
    </ligand>
</feature>
<keyword evidence="6 14" id="KW-0548">Nucleotidyltransferase</keyword>
<dbReference type="SUPFAM" id="SSF56672">
    <property type="entry name" value="DNA/RNA polymerases"/>
    <property type="match status" value="1"/>
</dbReference>
<evidence type="ECO:0000256" key="4">
    <source>
        <dbReference type="ARBA" id="ARBA00022634"/>
    </source>
</evidence>
<dbReference type="AlphaFoldDB" id="K0KZM4"/>
<feature type="region of interest" description="Disordered" evidence="16">
    <location>
        <begin position="38"/>
        <end position="61"/>
    </location>
</feature>
<dbReference type="PROSITE" id="PS50172">
    <property type="entry name" value="BRCT"/>
    <property type="match status" value="1"/>
</dbReference>
<gene>
    <name evidence="19" type="ORF">BN7_6207</name>
</gene>
<comment type="similarity">
    <text evidence="2 14">Belongs to the DNA polymerase type-Y family.</text>
</comment>
<comment type="function">
    <text evidence="13">Deoxycytidyl transferase involved in DNA repair. Transfers a dCMP residue from dCTP to the 3'-end of a DNA primer in a template-dependent reaction. May assist in the first step in the bypass of abasic lesions by the insertion of a nucleotide opposite the lesion. Required for normal induction of mutations by physical and chemical agents. Involved in mitochondrial DNA mutagenesis.</text>
</comment>
<keyword evidence="8 14" id="KW-0227">DNA damage</keyword>
<dbReference type="InterPro" id="IPR017961">
    <property type="entry name" value="DNA_pol_Y-fam_little_finger"/>
</dbReference>
<dbReference type="CDD" id="cd17719">
    <property type="entry name" value="BRCT_Rev1"/>
    <property type="match status" value="1"/>
</dbReference>
<organism evidence="19 20">
    <name type="scientific">Wickerhamomyces ciferrii (strain ATCC 14091 / BCRC 22168 / CBS 111 / JCM 3599 / NBRC 0793 / NRRL Y-1031 F-60-10)</name>
    <name type="common">Yeast</name>
    <name type="synonym">Pichia ciferrii</name>
    <dbReference type="NCBI Taxonomy" id="1206466"/>
    <lineage>
        <taxon>Eukaryota</taxon>
        <taxon>Fungi</taxon>
        <taxon>Dikarya</taxon>
        <taxon>Ascomycota</taxon>
        <taxon>Saccharomycotina</taxon>
        <taxon>Saccharomycetes</taxon>
        <taxon>Phaffomycetales</taxon>
        <taxon>Wickerhamomycetaceae</taxon>
        <taxon>Wickerhamomyces</taxon>
    </lineage>
</organism>
<dbReference type="GO" id="GO:0017125">
    <property type="term" value="F:deoxycytidyl transferase activity"/>
    <property type="evidence" value="ECO:0007669"/>
    <property type="project" value="TreeGrafter"/>
</dbReference>
<dbReference type="Gene3D" id="6.10.250.1630">
    <property type="match status" value="1"/>
</dbReference>
<keyword evidence="10 14" id="KW-0238">DNA-binding</keyword>
<dbReference type="InterPro" id="IPR043502">
    <property type="entry name" value="DNA/RNA_pol_sf"/>
</dbReference>
<feature type="domain" description="BRCT" evidence="17">
    <location>
        <begin position="164"/>
        <end position="252"/>
    </location>
</feature>
<evidence type="ECO:0000259" key="17">
    <source>
        <dbReference type="PROSITE" id="PS50172"/>
    </source>
</evidence>
<dbReference type="GO" id="GO:0003684">
    <property type="term" value="F:damaged DNA binding"/>
    <property type="evidence" value="ECO:0007669"/>
    <property type="project" value="UniProtKB-UniRule"/>
</dbReference>
<dbReference type="InterPro" id="IPR012112">
    <property type="entry name" value="REV1"/>
</dbReference>
<reference evidence="19 20" key="1">
    <citation type="journal article" date="2012" name="Eukaryot. Cell">
        <title>Draft genome sequence of Wickerhamomyces ciferrii NRRL Y-1031 F-60-10.</title>
        <authorList>
            <person name="Schneider J."/>
            <person name="Andrea H."/>
            <person name="Blom J."/>
            <person name="Jaenicke S."/>
            <person name="Ruckert C."/>
            <person name="Schorsch C."/>
            <person name="Szczepanowski R."/>
            <person name="Farwick M."/>
            <person name="Goesmann A."/>
            <person name="Puhler A."/>
            <person name="Schaffer S."/>
            <person name="Tauch A."/>
            <person name="Kohler T."/>
            <person name="Brinkrolf K."/>
        </authorList>
    </citation>
    <scope>NUCLEOTIDE SEQUENCE [LARGE SCALE GENOMIC DNA]</scope>
    <source>
        <strain evidence="20">ATCC 14091 / BCRC 22168 / CBS 111 / JCM 3599 / NBRC 0793 / NRRL Y-1031 F-60-10</strain>
    </source>
</reference>
<dbReference type="EMBL" id="CAIF01000256">
    <property type="protein sequence ID" value="CCH46613.1"/>
    <property type="molecule type" value="Genomic_DNA"/>
</dbReference>
<proteinExistence type="inferred from homology"/>
<feature type="domain" description="UmuC" evidence="18">
    <location>
        <begin position="381"/>
        <end position="570"/>
    </location>
</feature>
<evidence type="ECO:0000256" key="7">
    <source>
        <dbReference type="ARBA" id="ARBA00022723"/>
    </source>
</evidence>
<dbReference type="InterPro" id="IPR053848">
    <property type="entry name" value="IMS_HHH_1"/>
</dbReference>
<dbReference type="HOGENOM" id="CLU_003901_1_0_1"/>
<dbReference type="Gene3D" id="3.30.70.270">
    <property type="match status" value="1"/>
</dbReference>
<evidence type="ECO:0000256" key="10">
    <source>
        <dbReference type="ARBA" id="ARBA00023125"/>
    </source>
</evidence>
<accession>K0KZM4</accession>
<feature type="binding site" evidence="15">
    <location>
        <position position="385"/>
    </location>
    <ligand>
        <name>Mg(2+)</name>
        <dbReference type="ChEBI" id="CHEBI:18420"/>
        <label>1</label>
    </ligand>
</feature>
<feature type="region of interest" description="Disordered" evidence="16">
    <location>
        <begin position="914"/>
        <end position="938"/>
    </location>
</feature>
<dbReference type="PROSITE" id="PS50173">
    <property type="entry name" value="UMUC"/>
    <property type="match status" value="1"/>
</dbReference>
<evidence type="ECO:0000256" key="13">
    <source>
        <dbReference type="ARBA" id="ARBA00058985"/>
    </source>
</evidence>
<dbReference type="FunCoup" id="K0KZM4">
    <property type="interactions" value="881"/>
</dbReference>
<evidence type="ECO:0000256" key="14">
    <source>
        <dbReference type="PIRNR" id="PIRNR036573"/>
    </source>
</evidence>
<evidence type="ECO:0000256" key="8">
    <source>
        <dbReference type="ARBA" id="ARBA00022763"/>
    </source>
</evidence>
<dbReference type="STRING" id="1206466.K0KZM4"/>
<evidence type="ECO:0000256" key="12">
    <source>
        <dbReference type="ARBA" id="ARBA00023242"/>
    </source>
</evidence>